<dbReference type="EMBL" id="LVZM01004820">
    <property type="protein sequence ID" value="OUC47274.1"/>
    <property type="molecule type" value="Genomic_DNA"/>
</dbReference>
<dbReference type="Gene3D" id="2.20.100.10">
    <property type="entry name" value="Thrombospondin type-1 (TSP1) repeat"/>
    <property type="match status" value="2"/>
</dbReference>
<evidence type="ECO:0000313" key="6">
    <source>
        <dbReference type="EMBL" id="OUC47274.1"/>
    </source>
</evidence>
<dbReference type="InterPro" id="IPR036383">
    <property type="entry name" value="TSP1_rpt_sf"/>
</dbReference>
<keyword evidence="3" id="KW-0732">Signal</keyword>
<dbReference type="Proteomes" id="UP000243006">
    <property type="component" value="Unassembled WGS sequence"/>
</dbReference>
<evidence type="ECO:0000313" key="7">
    <source>
        <dbReference type="Proteomes" id="UP000243006"/>
    </source>
</evidence>
<dbReference type="InterPro" id="IPR050439">
    <property type="entry name" value="ADAMTS_ADAMTS-like"/>
</dbReference>
<dbReference type="Pfam" id="PF19030">
    <property type="entry name" value="TSP1_ADAMTS"/>
    <property type="match status" value="2"/>
</dbReference>
<dbReference type="GO" id="GO:0009653">
    <property type="term" value="P:anatomical structure morphogenesis"/>
    <property type="evidence" value="ECO:0007669"/>
    <property type="project" value="UniProtKB-ARBA"/>
</dbReference>
<keyword evidence="4" id="KW-0677">Repeat</keyword>
<gene>
    <name evidence="6" type="ORF">D917_07060</name>
</gene>
<evidence type="ECO:0000256" key="1">
    <source>
        <dbReference type="ARBA" id="ARBA00004613"/>
    </source>
</evidence>
<proteinExistence type="predicted"/>
<sequence>MLMRSLQCSAICGLGRRSRLVACRDMFGRFLPDQYCNHLQPPAREEACESTAHCGNWKTGPWQSCSELCGVNVKTYRQVVCVSPQTDDHLEEADCDVRKKPSNERSCNLPPCGQSSPSEIDNEKYEWRVGDWSE</sequence>
<keyword evidence="2" id="KW-0964">Secreted</keyword>
<reference evidence="6 7" key="1">
    <citation type="submission" date="2015-04" db="EMBL/GenBank/DDBJ databases">
        <title>Draft genome of the roundworm Trichinella nativa.</title>
        <authorList>
            <person name="Mitreva M."/>
        </authorList>
    </citation>
    <scope>NUCLEOTIDE SEQUENCE [LARGE SCALE GENOMIC DNA]</scope>
    <source>
        <strain evidence="6 7">ISS45</strain>
    </source>
</reference>
<protein>
    <recommendedName>
        <fullName evidence="8">Thrombospondin type 1 domain protein</fullName>
    </recommendedName>
</protein>
<dbReference type="InterPro" id="IPR000884">
    <property type="entry name" value="TSP1_rpt"/>
</dbReference>
<dbReference type="GO" id="GO:0004222">
    <property type="term" value="F:metalloendopeptidase activity"/>
    <property type="evidence" value="ECO:0007669"/>
    <property type="project" value="TreeGrafter"/>
</dbReference>
<evidence type="ECO:0000256" key="4">
    <source>
        <dbReference type="ARBA" id="ARBA00022737"/>
    </source>
</evidence>
<evidence type="ECO:0000256" key="5">
    <source>
        <dbReference type="SAM" id="MobiDB-lite"/>
    </source>
</evidence>
<dbReference type="FunFam" id="2.20.100.10:FF:000005">
    <property type="entry name" value="ADAM metallopeptidase with thrombospondin type 1 motif 9"/>
    <property type="match status" value="1"/>
</dbReference>
<dbReference type="AlphaFoldDB" id="A0A1Y3EQ32"/>
<organism evidence="6 7">
    <name type="scientific">Trichinella nativa</name>
    <dbReference type="NCBI Taxonomy" id="6335"/>
    <lineage>
        <taxon>Eukaryota</taxon>
        <taxon>Metazoa</taxon>
        <taxon>Ecdysozoa</taxon>
        <taxon>Nematoda</taxon>
        <taxon>Enoplea</taxon>
        <taxon>Dorylaimia</taxon>
        <taxon>Trichinellida</taxon>
        <taxon>Trichinellidae</taxon>
        <taxon>Trichinella</taxon>
    </lineage>
</organism>
<accession>A0A1Y3EQ32</accession>
<dbReference type="GO" id="GO:0006508">
    <property type="term" value="P:proteolysis"/>
    <property type="evidence" value="ECO:0007669"/>
    <property type="project" value="TreeGrafter"/>
</dbReference>
<evidence type="ECO:0000256" key="3">
    <source>
        <dbReference type="ARBA" id="ARBA00022729"/>
    </source>
</evidence>
<evidence type="ECO:0008006" key="8">
    <source>
        <dbReference type="Google" id="ProtNLM"/>
    </source>
</evidence>
<dbReference type="PROSITE" id="PS50092">
    <property type="entry name" value="TSP1"/>
    <property type="match status" value="1"/>
</dbReference>
<dbReference type="GO" id="GO:0030198">
    <property type="term" value="P:extracellular matrix organization"/>
    <property type="evidence" value="ECO:0007669"/>
    <property type="project" value="TreeGrafter"/>
</dbReference>
<name>A0A1Y3EQ32_9BILA</name>
<comment type="caution">
    <text evidence="6">The sequence shown here is derived from an EMBL/GenBank/DDBJ whole genome shotgun (WGS) entry which is preliminary data.</text>
</comment>
<feature type="region of interest" description="Disordered" evidence="5">
    <location>
        <begin position="100"/>
        <end position="134"/>
    </location>
</feature>
<dbReference type="PANTHER" id="PTHR13723">
    <property type="entry name" value="ADAMTS A DISINTEGRIN AND METALLOPROTEASE WITH THROMBOSPONDIN MOTIFS PROTEASE"/>
    <property type="match status" value="1"/>
</dbReference>
<dbReference type="PANTHER" id="PTHR13723:SF305">
    <property type="entry name" value="PROTEIN MADD-4"/>
    <property type="match status" value="1"/>
</dbReference>
<feature type="compositionally biased region" description="Basic and acidic residues" evidence="5">
    <location>
        <begin position="121"/>
        <end position="134"/>
    </location>
</feature>
<comment type="subcellular location">
    <subcellularLocation>
        <location evidence="1">Secreted</location>
    </subcellularLocation>
</comment>
<dbReference type="GO" id="GO:0005576">
    <property type="term" value="C:extracellular region"/>
    <property type="evidence" value="ECO:0007669"/>
    <property type="project" value="UniProtKB-SubCell"/>
</dbReference>
<evidence type="ECO:0000256" key="2">
    <source>
        <dbReference type="ARBA" id="ARBA00022525"/>
    </source>
</evidence>
<dbReference type="SUPFAM" id="SSF82895">
    <property type="entry name" value="TSP-1 type 1 repeat"/>
    <property type="match status" value="2"/>
</dbReference>